<comment type="similarity">
    <text evidence="2">Belongs to the class-D beta-lactamase family.</text>
</comment>
<sequence length="552" mass="57424">MHRRTGLLLVGVVLAVLALLVSLLIVLDPELGTSPESAARRAAESLQEDAVAHGPWTDPQAAEREYAKVRAPLRTTRLLTPTVVDVLEVRSTGEASAQAVLHWGWTTDPESETGIPDWTYTSVLEVRKHRLSWQAEFVPAVVHPDLTGGHVFAVESAPAQRGQIRGAGDAVLTSTEAVVDVGIEPGRVEDLDEVLRVLEAELDVDPGPLRDRVESAAATAFVPVITLRERDYIDVAGAIRPIPGTVFRRSERSIPVRQGLGPLLLGRVGEATAEEIAAAPARVRPGELVGRGGLQEHYEEELAGSDGYTLSIAMAPVDGESAPEEPAAEPLLTVDPVPGRPVRTTIDLAVQAAAEAALQDTGSPAALIAVDPGTGEIRAVANADGGFDRALRGGYSDGPHSLLVEALLEHRGEDPDDPGRRTRAAADLGMSGLDIGLPALSARTAGAGLTGSPIAAAAGASSVLAGGTSAPALVTEAGGAPRRLAGTAGSLTAAEARALRPVLNRPADTGATTWRIGETEHAGVGLLFVLVVESADRGEADRAAERFREQLG</sequence>
<keyword evidence="5" id="KW-0378">Hydrolase</keyword>
<dbReference type="PANTHER" id="PTHR30627:SF6">
    <property type="entry name" value="BETA-LACTAMASE YBXI-RELATED"/>
    <property type="match status" value="1"/>
</dbReference>
<dbReference type="SUPFAM" id="SSF56519">
    <property type="entry name" value="Penicillin binding protein dimerisation domain"/>
    <property type="match status" value="1"/>
</dbReference>
<dbReference type="Pfam" id="PF03717">
    <property type="entry name" value="PBP_dimer"/>
    <property type="match status" value="1"/>
</dbReference>
<dbReference type="EC" id="3.5.2.6" evidence="3"/>
<evidence type="ECO:0000313" key="11">
    <source>
        <dbReference type="Proteomes" id="UP001500642"/>
    </source>
</evidence>
<dbReference type="Gene3D" id="3.90.1310.10">
    <property type="entry name" value="Penicillin-binding protein 2a (Domain 2)"/>
    <property type="match status" value="1"/>
</dbReference>
<evidence type="ECO:0000256" key="5">
    <source>
        <dbReference type="ARBA" id="ARBA00022801"/>
    </source>
</evidence>
<keyword evidence="8" id="KW-0472">Membrane</keyword>
<dbReference type="InterPro" id="IPR005311">
    <property type="entry name" value="PBP_dimer"/>
</dbReference>
<protein>
    <recommendedName>
        <fullName evidence="3">beta-lactamase</fullName>
        <ecNumber evidence="3">3.5.2.6</ecNumber>
    </recommendedName>
</protein>
<feature type="transmembrane region" description="Helical" evidence="8">
    <location>
        <begin position="7"/>
        <end position="27"/>
    </location>
</feature>
<dbReference type="InterPro" id="IPR050515">
    <property type="entry name" value="Beta-lactam/transpept"/>
</dbReference>
<evidence type="ECO:0000259" key="9">
    <source>
        <dbReference type="Pfam" id="PF03717"/>
    </source>
</evidence>
<evidence type="ECO:0000256" key="1">
    <source>
        <dbReference type="ARBA" id="ARBA00001526"/>
    </source>
</evidence>
<evidence type="ECO:0000256" key="3">
    <source>
        <dbReference type="ARBA" id="ARBA00012865"/>
    </source>
</evidence>
<dbReference type="Gene3D" id="3.40.710.10">
    <property type="entry name" value="DD-peptidase/beta-lactamase superfamily"/>
    <property type="match status" value="1"/>
</dbReference>
<keyword evidence="8" id="KW-0812">Transmembrane</keyword>
<evidence type="ECO:0000256" key="7">
    <source>
        <dbReference type="SAM" id="MobiDB-lite"/>
    </source>
</evidence>
<reference evidence="11" key="1">
    <citation type="journal article" date="2019" name="Int. J. Syst. Evol. Microbiol.">
        <title>The Global Catalogue of Microorganisms (GCM) 10K type strain sequencing project: providing services to taxonomists for standard genome sequencing and annotation.</title>
        <authorList>
            <consortium name="The Broad Institute Genomics Platform"/>
            <consortium name="The Broad Institute Genome Sequencing Center for Infectious Disease"/>
            <person name="Wu L."/>
            <person name="Ma J."/>
        </authorList>
    </citation>
    <scope>NUCLEOTIDE SEQUENCE [LARGE SCALE GENOMIC DNA]</scope>
    <source>
        <strain evidence="11">JCM 17808</strain>
    </source>
</reference>
<keyword evidence="6" id="KW-0046">Antibiotic resistance</keyword>
<dbReference type="Proteomes" id="UP001500642">
    <property type="component" value="Unassembled WGS sequence"/>
</dbReference>
<feature type="region of interest" description="Disordered" evidence="7">
    <location>
        <begin position="38"/>
        <end position="58"/>
    </location>
</feature>
<dbReference type="Gene3D" id="3.30.1390.30">
    <property type="entry name" value="Penicillin-binding protein 2a, domain 3"/>
    <property type="match status" value="1"/>
</dbReference>
<evidence type="ECO:0000313" key="10">
    <source>
        <dbReference type="EMBL" id="GAA4388258.1"/>
    </source>
</evidence>
<name>A0ABP8JBI6_9MICO</name>
<proteinExistence type="inferred from homology"/>
<comment type="catalytic activity">
    <reaction evidence="1">
        <text>a beta-lactam + H2O = a substituted beta-amino acid</text>
        <dbReference type="Rhea" id="RHEA:20401"/>
        <dbReference type="ChEBI" id="CHEBI:15377"/>
        <dbReference type="ChEBI" id="CHEBI:35627"/>
        <dbReference type="ChEBI" id="CHEBI:140347"/>
        <dbReference type="EC" id="3.5.2.6"/>
    </reaction>
</comment>
<evidence type="ECO:0000256" key="4">
    <source>
        <dbReference type="ARBA" id="ARBA00022729"/>
    </source>
</evidence>
<keyword evidence="8" id="KW-1133">Transmembrane helix</keyword>
<keyword evidence="11" id="KW-1185">Reference proteome</keyword>
<feature type="domain" description="Penicillin-binding protein dimerisation" evidence="9">
    <location>
        <begin position="158"/>
        <end position="309"/>
    </location>
</feature>
<organism evidence="10 11">
    <name type="scientific">Brevibacterium pityocampae</name>
    <dbReference type="NCBI Taxonomy" id="506594"/>
    <lineage>
        <taxon>Bacteria</taxon>
        <taxon>Bacillati</taxon>
        <taxon>Actinomycetota</taxon>
        <taxon>Actinomycetes</taxon>
        <taxon>Micrococcales</taxon>
        <taxon>Brevibacteriaceae</taxon>
        <taxon>Brevibacterium</taxon>
    </lineage>
</organism>
<evidence type="ECO:0000256" key="6">
    <source>
        <dbReference type="ARBA" id="ARBA00023251"/>
    </source>
</evidence>
<gene>
    <name evidence="10" type="ORF">GCM10023167_12830</name>
</gene>
<dbReference type="PANTHER" id="PTHR30627">
    <property type="entry name" value="PEPTIDOGLYCAN D,D-TRANSPEPTIDASE"/>
    <property type="match status" value="1"/>
</dbReference>
<evidence type="ECO:0000256" key="8">
    <source>
        <dbReference type="SAM" id="Phobius"/>
    </source>
</evidence>
<dbReference type="RefSeq" id="WP_345030820.1">
    <property type="nucleotide sequence ID" value="NZ_BAABGL010000006.1"/>
</dbReference>
<comment type="caution">
    <text evidence="10">The sequence shown here is derived from an EMBL/GenBank/DDBJ whole genome shotgun (WGS) entry which is preliminary data.</text>
</comment>
<keyword evidence="4" id="KW-0732">Signal</keyword>
<accession>A0ABP8JBI6</accession>
<evidence type="ECO:0000256" key="2">
    <source>
        <dbReference type="ARBA" id="ARBA00007898"/>
    </source>
</evidence>
<dbReference type="InterPro" id="IPR036138">
    <property type="entry name" value="PBP_dimer_sf"/>
</dbReference>
<dbReference type="SUPFAM" id="SSF56601">
    <property type="entry name" value="beta-lactamase/transpeptidase-like"/>
    <property type="match status" value="1"/>
</dbReference>
<dbReference type="InterPro" id="IPR012338">
    <property type="entry name" value="Beta-lactam/transpept-like"/>
</dbReference>
<dbReference type="EMBL" id="BAABGL010000006">
    <property type="protein sequence ID" value="GAA4388258.1"/>
    <property type="molecule type" value="Genomic_DNA"/>
</dbReference>